<evidence type="ECO:0000256" key="4">
    <source>
        <dbReference type="RuleBase" id="RU363019"/>
    </source>
</evidence>
<dbReference type="AlphaFoldDB" id="A0A7V1LNF8"/>
<dbReference type="InterPro" id="IPR044666">
    <property type="entry name" value="Cyclophilin_A-like"/>
</dbReference>
<keyword evidence="2 4" id="KW-0697">Rotamase</keyword>
<name>A0A7V1LNF8_CALAY</name>
<feature type="domain" description="PPIase cyclophilin-type" evidence="5">
    <location>
        <begin position="31"/>
        <end position="148"/>
    </location>
</feature>
<evidence type="ECO:0000313" key="6">
    <source>
        <dbReference type="EMBL" id="HED11171.1"/>
    </source>
</evidence>
<dbReference type="SUPFAM" id="SSF50891">
    <property type="entry name" value="Cyclophilin-like"/>
    <property type="match status" value="1"/>
</dbReference>
<dbReference type="Pfam" id="PF00160">
    <property type="entry name" value="Pro_isomerase"/>
    <property type="match status" value="1"/>
</dbReference>
<dbReference type="Gene3D" id="2.40.100.10">
    <property type="entry name" value="Cyclophilin-like"/>
    <property type="match status" value="1"/>
</dbReference>
<evidence type="ECO:0000256" key="2">
    <source>
        <dbReference type="ARBA" id="ARBA00023110"/>
    </source>
</evidence>
<sequence>MAPPPPAYISADSALSVTGKSITAHIKTSRGDIDVELFTSQTPLTVINFFKLASSGFYNNLSFHRVVPDFVIQGGDPNGDGSGGPGYTIPSEDRLPFERGTMGIATAGFDTGGSQFFICHSAQPHLRGNYTAFGKVVSGMQVVDAISAGDIILSIHFSIK</sequence>
<comment type="caution">
    <text evidence="6">The sequence shown here is derived from an EMBL/GenBank/DDBJ whole genome shotgun (WGS) entry which is preliminary data.</text>
</comment>
<organism evidence="6">
    <name type="scientific">Caldithrix abyssi</name>
    <dbReference type="NCBI Taxonomy" id="187145"/>
    <lineage>
        <taxon>Bacteria</taxon>
        <taxon>Pseudomonadati</taxon>
        <taxon>Calditrichota</taxon>
        <taxon>Calditrichia</taxon>
        <taxon>Calditrichales</taxon>
        <taxon>Calditrichaceae</taxon>
        <taxon>Caldithrix</taxon>
    </lineage>
</organism>
<dbReference type="CDD" id="cd00317">
    <property type="entry name" value="cyclophilin"/>
    <property type="match status" value="1"/>
</dbReference>
<reference evidence="6" key="1">
    <citation type="journal article" date="2020" name="mSystems">
        <title>Genome- and Community-Level Interaction Insights into Carbon Utilization and Element Cycling Functions of Hydrothermarchaeota in Hydrothermal Sediment.</title>
        <authorList>
            <person name="Zhou Z."/>
            <person name="Liu Y."/>
            <person name="Xu W."/>
            <person name="Pan J."/>
            <person name="Luo Z.H."/>
            <person name="Li M."/>
        </authorList>
    </citation>
    <scope>NUCLEOTIDE SEQUENCE [LARGE SCALE GENOMIC DNA]</scope>
    <source>
        <strain evidence="6">HyVt-456</strain>
    </source>
</reference>
<dbReference type="InterPro" id="IPR002130">
    <property type="entry name" value="Cyclophilin-type_PPIase_dom"/>
</dbReference>
<keyword evidence="3 4" id="KW-0413">Isomerase</keyword>
<dbReference type="PROSITE" id="PS00170">
    <property type="entry name" value="CSA_PPIASE_1"/>
    <property type="match status" value="1"/>
</dbReference>
<dbReference type="InterPro" id="IPR029000">
    <property type="entry name" value="Cyclophilin-like_dom_sf"/>
</dbReference>
<dbReference type="GO" id="GO:0003755">
    <property type="term" value="F:peptidyl-prolyl cis-trans isomerase activity"/>
    <property type="evidence" value="ECO:0007669"/>
    <property type="project" value="UniProtKB-UniRule"/>
</dbReference>
<comment type="catalytic activity">
    <reaction evidence="4">
        <text>[protein]-peptidylproline (omega=180) = [protein]-peptidylproline (omega=0)</text>
        <dbReference type="Rhea" id="RHEA:16237"/>
        <dbReference type="Rhea" id="RHEA-COMP:10747"/>
        <dbReference type="Rhea" id="RHEA-COMP:10748"/>
        <dbReference type="ChEBI" id="CHEBI:83833"/>
        <dbReference type="ChEBI" id="CHEBI:83834"/>
        <dbReference type="EC" id="5.2.1.8"/>
    </reaction>
</comment>
<comment type="similarity">
    <text evidence="1 4">Belongs to the cyclophilin-type PPIase family.</text>
</comment>
<protein>
    <recommendedName>
        <fullName evidence="4">Peptidyl-prolyl cis-trans isomerase</fullName>
        <shortName evidence="4">PPIase</shortName>
        <ecNumber evidence="4">5.2.1.8</ecNumber>
    </recommendedName>
</protein>
<dbReference type="PRINTS" id="PR00153">
    <property type="entry name" value="CSAPPISMRASE"/>
</dbReference>
<dbReference type="PANTHER" id="PTHR45625:SF4">
    <property type="entry name" value="PEPTIDYLPROLYL ISOMERASE DOMAIN AND WD REPEAT-CONTAINING PROTEIN 1"/>
    <property type="match status" value="1"/>
</dbReference>
<proteinExistence type="inferred from homology"/>
<evidence type="ECO:0000256" key="3">
    <source>
        <dbReference type="ARBA" id="ARBA00023235"/>
    </source>
</evidence>
<gene>
    <name evidence="6" type="ORF">ENJ10_10830</name>
</gene>
<dbReference type="Proteomes" id="UP000886005">
    <property type="component" value="Unassembled WGS sequence"/>
</dbReference>
<dbReference type="EC" id="5.2.1.8" evidence="4"/>
<dbReference type="PANTHER" id="PTHR45625">
    <property type="entry name" value="PEPTIDYL-PROLYL CIS-TRANS ISOMERASE-RELATED"/>
    <property type="match status" value="1"/>
</dbReference>
<accession>A0A7V1LNF8</accession>
<evidence type="ECO:0000259" key="5">
    <source>
        <dbReference type="PROSITE" id="PS50072"/>
    </source>
</evidence>
<dbReference type="GO" id="GO:0006457">
    <property type="term" value="P:protein folding"/>
    <property type="evidence" value="ECO:0007669"/>
    <property type="project" value="InterPro"/>
</dbReference>
<evidence type="ECO:0000256" key="1">
    <source>
        <dbReference type="ARBA" id="ARBA00007365"/>
    </source>
</evidence>
<dbReference type="PROSITE" id="PS50072">
    <property type="entry name" value="CSA_PPIASE_2"/>
    <property type="match status" value="1"/>
</dbReference>
<comment type="function">
    <text evidence="4">PPIases accelerate the folding of proteins. It catalyzes the cis-trans isomerization of proline imidic peptide bonds in oligopeptides.</text>
</comment>
<dbReference type="InterPro" id="IPR020892">
    <property type="entry name" value="Cyclophilin-type_PPIase_CS"/>
</dbReference>
<dbReference type="EMBL" id="DRLD01000301">
    <property type="protein sequence ID" value="HED11171.1"/>
    <property type="molecule type" value="Genomic_DNA"/>
</dbReference>